<feature type="transmembrane region" description="Helical" evidence="1">
    <location>
        <begin position="232"/>
        <end position="255"/>
    </location>
</feature>
<evidence type="ECO:0000313" key="2">
    <source>
        <dbReference type="EMBL" id="GAA4494494.1"/>
    </source>
</evidence>
<dbReference type="EMBL" id="BAABHF010000019">
    <property type="protein sequence ID" value="GAA4494494.1"/>
    <property type="molecule type" value="Genomic_DNA"/>
</dbReference>
<feature type="transmembrane region" description="Helical" evidence="1">
    <location>
        <begin position="191"/>
        <end position="211"/>
    </location>
</feature>
<keyword evidence="1" id="KW-0472">Membrane</keyword>
<reference evidence="3" key="1">
    <citation type="journal article" date="2019" name="Int. J. Syst. Evol. Microbiol.">
        <title>The Global Catalogue of Microorganisms (GCM) 10K type strain sequencing project: providing services to taxonomists for standard genome sequencing and annotation.</title>
        <authorList>
            <consortium name="The Broad Institute Genomics Platform"/>
            <consortium name="The Broad Institute Genome Sequencing Center for Infectious Disease"/>
            <person name="Wu L."/>
            <person name="Ma J."/>
        </authorList>
    </citation>
    <scope>NUCLEOTIDE SEQUENCE [LARGE SCALE GENOMIC DNA]</scope>
    <source>
        <strain evidence="3">JCM 17933</strain>
    </source>
</reference>
<gene>
    <name evidence="2" type="ORF">GCM10023191_033770</name>
</gene>
<accession>A0ABP8PZD9</accession>
<feature type="transmembrane region" description="Helical" evidence="1">
    <location>
        <begin position="36"/>
        <end position="54"/>
    </location>
</feature>
<evidence type="ECO:0000313" key="3">
    <source>
        <dbReference type="Proteomes" id="UP001500503"/>
    </source>
</evidence>
<keyword evidence="1" id="KW-1133">Transmembrane helix</keyword>
<proteinExistence type="predicted"/>
<feature type="transmembrane region" description="Helical" evidence="1">
    <location>
        <begin position="135"/>
        <end position="154"/>
    </location>
</feature>
<evidence type="ECO:0008006" key="4">
    <source>
        <dbReference type="Google" id="ProtNLM"/>
    </source>
</evidence>
<comment type="caution">
    <text evidence="2">The sequence shown here is derived from an EMBL/GenBank/DDBJ whole genome shotgun (WGS) entry which is preliminary data.</text>
</comment>
<dbReference type="Proteomes" id="UP001500503">
    <property type="component" value="Unassembled WGS sequence"/>
</dbReference>
<feature type="transmembrane region" description="Helical" evidence="1">
    <location>
        <begin position="275"/>
        <end position="296"/>
    </location>
</feature>
<name>A0ABP8PZD9_9ACTN</name>
<sequence>MRPGALAWASVYGGFGVVCASTRTPLFTRGPHPGPAGLDWAVVAVAGAAAVAVLSRARGLLWGACGLSAVCAFGLLMDVVTLLFGEGVDGTAAATGHALAATGTVLLAVSARRPRPAGPAATGEPPAPASRRERAVAWAGALAFVPYAAMKTVWATGGTFAGMDGARMLAAARRNGTSGLWLTLESWGVDATALLAALGIFLIFGLVYPWGLRFPRWALGLRGRRVPRWLPLTPALLGAATLAPYGIAGVGYAALGTAGVVTVPRGDFPTSADALVVSWIGLGAFGMYGVALAVAARSYWLRTRGDRPGASVPGR</sequence>
<keyword evidence="3" id="KW-1185">Reference proteome</keyword>
<feature type="transmembrane region" description="Helical" evidence="1">
    <location>
        <begin position="61"/>
        <end position="84"/>
    </location>
</feature>
<evidence type="ECO:0000256" key="1">
    <source>
        <dbReference type="SAM" id="Phobius"/>
    </source>
</evidence>
<organism evidence="2 3">
    <name type="scientific">Actinoallomurus oryzae</name>
    <dbReference type="NCBI Taxonomy" id="502180"/>
    <lineage>
        <taxon>Bacteria</taxon>
        <taxon>Bacillati</taxon>
        <taxon>Actinomycetota</taxon>
        <taxon>Actinomycetes</taxon>
        <taxon>Streptosporangiales</taxon>
        <taxon>Thermomonosporaceae</taxon>
        <taxon>Actinoallomurus</taxon>
    </lineage>
</organism>
<keyword evidence="1" id="KW-0812">Transmembrane</keyword>
<protein>
    <recommendedName>
        <fullName evidence="4">DUF998 domain-containing protein</fullName>
    </recommendedName>
</protein>
<feature type="transmembrane region" description="Helical" evidence="1">
    <location>
        <begin position="90"/>
        <end position="109"/>
    </location>
</feature>